<feature type="compositionally biased region" description="Polar residues" evidence="1">
    <location>
        <begin position="153"/>
        <end position="170"/>
    </location>
</feature>
<protein>
    <submittedName>
        <fullName evidence="2">Uncharacterized protein</fullName>
    </submittedName>
</protein>
<proteinExistence type="predicted"/>
<feature type="compositionally biased region" description="Basic and acidic residues" evidence="1">
    <location>
        <begin position="60"/>
        <end position="83"/>
    </location>
</feature>
<feature type="compositionally biased region" description="Polar residues" evidence="1">
    <location>
        <begin position="122"/>
        <end position="132"/>
    </location>
</feature>
<dbReference type="Proteomes" id="UP000800094">
    <property type="component" value="Unassembled WGS sequence"/>
</dbReference>
<feature type="compositionally biased region" description="Basic and acidic residues" evidence="1">
    <location>
        <begin position="356"/>
        <end position="372"/>
    </location>
</feature>
<evidence type="ECO:0000313" key="3">
    <source>
        <dbReference type="Proteomes" id="UP000800094"/>
    </source>
</evidence>
<evidence type="ECO:0000313" key="2">
    <source>
        <dbReference type="EMBL" id="KAF2255018.1"/>
    </source>
</evidence>
<keyword evidence="3" id="KW-1185">Reference proteome</keyword>
<feature type="region of interest" description="Disordered" evidence="1">
    <location>
        <begin position="397"/>
        <end position="442"/>
    </location>
</feature>
<feature type="compositionally biased region" description="Low complexity" evidence="1">
    <location>
        <begin position="47"/>
        <end position="57"/>
    </location>
</feature>
<dbReference type="AlphaFoldDB" id="A0A6A6IXI5"/>
<feature type="compositionally biased region" description="Polar residues" evidence="1">
    <location>
        <begin position="35"/>
        <end position="46"/>
    </location>
</feature>
<feature type="region of interest" description="Disordered" evidence="1">
    <location>
        <begin position="459"/>
        <end position="532"/>
    </location>
</feature>
<feature type="compositionally biased region" description="Basic and acidic residues" evidence="1">
    <location>
        <begin position="483"/>
        <end position="517"/>
    </location>
</feature>
<sequence length="532" mass="60716">MERNTPEPRNIVPPGTFRTQDTKGRYKTQKAMDWASSTLPTSGAWRTTQKSSQQTKTAHARADNKRKREIDDHGEVQAKHQKLDVPSGQLSRANKGRSQETEGAVSHPGIQITMDSGKKETSSSNLPGSQLPQGKETKVGPAAAKLDRLVGNPDTNIQNGHSTPSTSLSGYNFDLESDLDLDDIFPPMSKRKTRPATIPSSSAPPHETLEYLLTNLTEMAKFLEAHDADRNPPLSPQRLAKTIRRWEGELWSAIHNIEAAEDQRIIDIKEALDRDEKREAAHNAELEKREELWATLMSKESHELESKLREKDEEWTGKVDDMTQATVDEVRKMRERWEKETAKQKEAYESEIAKLKKELEQKTSERDEDKATPEGMMKMNHEDTVYKIKEGHKHEIENINREREAERKVFKDKVDRLADENAKLRETAAASEPERKEKQDIAELKRTYEAQIEFLKNKAERLADTNAELRKENRLRKVAPPKVQEKPPKPKRSRDDRDEGASERYETRSSKRARAETVVDSEEGGNHGRSLS</sequence>
<evidence type="ECO:0000256" key="1">
    <source>
        <dbReference type="SAM" id="MobiDB-lite"/>
    </source>
</evidence>
<reference evidence="2" key="1">
    <citation type="journal article" date="2020" name="Stud. Mycol.">
        <title>101 Dothideomycetes genomes: a test case for predicting lifestyles and emergence of pathogens.</title>
        <authorList>
            <person name="Haridas S."/>
            <person name="Albert R."/>
            <person name="Binder M."/>
            <person name="Bloem J."/>
            <person name="Labutti K."/>
            <person name="Salamov A."/>
            <person name="Andreopoulos B."/>
            <person name="Baker S."/>
            <person name="Barry K."/>
            <person name="Bills G."/>
            <person name="Bluhm B."/>
            <person name="Cannon C."/>
            <person name="Castanera R."/>
            <person name="Culley D."/>
            <person name="Daum C."/>
            <person name="Ezra D."/>
            <person name="Gonzalez J."/>
            <person name="Henrissat B."/>
            <person name="Kuo A."/>
            <person name="Liang C."/>
            <person name="Lipzen A."/>
            <person name="Lutzoni F."/>
            <person name="Magnuson J."/>
            <person name="Mondo S."/>
            <person name="Nolan M."/>
            <person name="Ohm R."/>
            <person name="Pangilinan J."/>
            <person name="Park H.-J."/>
            <person name="Ramirez L."/>
            <person name="Alfaro M."/>
            <person name="Sun H."/>
            <person name="Tritt A."/>
            <person name="Yoshinaga Y."/>
            <person name="Zwiers L.-H."/>
            <person name="Turgeon B."/>
            <person name="Goodwin S."/>
            <person name="Spatafora J."/>
            <person name="Crous P."/>
            <person name="Grigoriev I."/>
        </authorList>
    </citation>
    <scope>NUCLEOTIDE SEQUENCE</scope>
    <source>
        <strain evidence="2">CBS 122368</strain>
    </source>
</reference>
<gene>
    <name evidence="2" type="ORF">BU26DRAFT_149647</name>
</gene>
<dbReference type="GeneID" id="54573285"/>
<accession>A0A6A6IXI5</accession>
<dbReference type="RefSeq" id="XP_033690022.1">
    <property type="nucleotide sequence ID" value="XM_033819955.1"/>
</dbReference>
<name>A0A6A6IXI5_9PLEO</name>
<feature type="compositionally biased region" description="Basic and acidic residues" evidence="1">
    <location>
        <begin position="459"/>
        <end position="472"/>
    </location>
</feature>
<feature type="region of interest" description="Disordered" evidence="1">
    <location>
        <begin position="1"/>
        <end position="171"/>
    </location>
</feature>
<organism evidence="2 3">
    <name type="scientific">Trematosphaeria pertusa</name>
    <dbReference type="NCBI Taxonomy" id="390896"/>
    <lineage>
        <taxon>Eukaryota</taxon>
        <taxon>Fungi</taxon>
        <taxon>Dikarya</taxon>
        <taxon>Ascomycota</taxon>
        <taxon>Pezizomycotina</taxon>
        <taxon>Dothideomycetes</taxon>
        <taxon>Pleosporomycetidae</taxon>
        <taxon>Pleosporales</taxon>
        <taxon>Massarineae</taxon>
        <taxon>Trematosphaeriaceae</taxon>
        <taxon>Trematosphaeria</taxon>
    </lineage>
</organism>
<dbReference type="OrthoDB" id="3687879at2759"/>
<feature type="region of interest" description="Disordered" evidence="1">
    <location>
        <begin position="356"/>
        <end position="381"/>
    </location>
</feature>
<dbReference type="EMBL" id="ML987190">
    <property type="protein sequence ID" value="KAF2255018.1"/>
    <property type="molecule type" value="Genomic_DNA"/>
</dbReference>